<evidence type="ECO:0000256" key="6">
    <source>
        <dbReference type="ARBA" id="ARBA00022475"/>
    </source>
</evidence>
<dbReference type="InterPro" id="IPR050549">
    <property type="entry name" value="MFS_Trehalose_Transporter"/>
</dbReference>
<evidence type="ECO:0000313" key="20">
    <source>
        <dbReference type="Proteomes" id="UP000287033"/>
    </source>
</evidence>
<dbReference type="InterPro" id="IPR020846">
    <property type="entry name" value="MFS_dom"/>
</dbReference>
<dbReference type="SUPFAM" id="SSF103473">
    <property type="entry name" value="MFS general substrate transporter"/>
    <property type="match status" value="1"/>
</dbReference>
<gene>
    <name evidence="19" type="ORF">chiPu_0017390</name>
</gene>
<keyword evidence="9 17" id="KW-0472">Membrane</keyword>
<dbReference type="Proteomes" id="UP000287033">
    <property type="component" value="Unassembled WGS sequence"/>
</dbReference>
<comment type="catalytic activity">
    <reaction evidence="1">
        <text>D-fructose(out) = D-fructose(in)</text>
        <dbReference type="Rhea" id="RHEA:60372"/>
        <dbReference type="ChEBI" id="CHEBI:37721"/>
    </reaction>
</comment>
<dbReference type="STRING" id="137246.A0A401RFL0"/>
<evidence type="ECO:0000256" key="15">
    <source>
        <dbReference type="ARBA" id="ARBA00080242"/>
    </source>
</evidence>
<feature type="transmembrane region" description="Helical" evidence="17">
    <location>
        <begin position="452"/>
        <end position="474"/>
    </location>
</feature>
<feature type="transmembrane region" description="Helical" evidence="17">
    <location>
        <begin position="337"/>
        <end position="357"/>
    </location>
</feature>
<feature type="transmembrane region" description="Helical" evidence="17">
    <location>
        <begin position="166"/>
        <end position="185"/>
    </location>
</feature>
<evidence type="ECO:0000256" key="8">
    <source>
        <dbReference type="ARBA" id="ARBA00022989"/>
    </source>
</evidence>
<dbReference type="Pfam" id="PF00083">
    <property type="entry name" value="Sugar_tr"/>
    <property type="match status" value="1"/>
</dbReference>
<feature type="transmembrane region" description="Helical" evidence="17">
    <location>
        <begin position="79"/>
        <end position="101"/>
    </location>
</feature>
<dbReference type="PRINTS" id="PR00171">
    <property type="entry name" value="SUGRTRNSPORT"/>
</dbReference>
<dbReference type="OMA" id="YWIDYGT"/>
<protein>
    <recommendedName>
        <fullName evidence="13">Solute carrier family 2, facilitated glucose transporter member 8</fullName>
    </recommendedName>
    <alternativeName>
        <fullName evidence="14">Glucose transporter type 8</fullName>
    </alternativeName>
    <alternativeName>
        <fullName evidence="15">Glucose transporter type X1</fullName>
    </alternativeName>
</protein>
<evidence type="ECO:0000256" key="9">
    <source>
        <dbReference type="ARBA" id="ARBA00023136"/>
    </source>
</evidence>
<feature type="transmembrane region" description="Helical" evidence="17">
    <location>
        <begin position="134"/>
        <end position="154"/>
    </location>
</feature>
<dbReference type="PROSITE" id="PS50850">
    <property type="entry name" value="MFS"/>
    <property type="match status" value="1"/>
</dbReference>
<comment type="function">
    <text evidence="12">Insulin-regulated facilitative hexose transporter that mediates the transport of glucose and fructose. Facilitates hepatic influx of dietary trehalose, which in turn inhibits glucose and fructose influx triggering a starvation signal and hepatic autophagy through activation of AMPK and ULK1. Also able to mediate the transport of dehydroascorbate.</text>
</comment>
<accession>A0A401RFL0</accession>
<dbReference type="InterPro" id="IPR003663">
    <property type="entry name" value="Sugar/inositol_transpt"/>
</dbReference>
<comment type="subcellular location">
    <subcellularLocation>
        <location evidence="4">Cell membrane</location>
        <topology evidence="4">Multi-pass membrane protein</topology>
    </subcellularLocation>
</comment>
<sequence>MSNEEHTPLLEPTPGGFTEQQQQQQQYFHKVWNRNLYLATFAAVLGPLSFGFVLGYSSPAIPELQSDSNPYLNLDSTQASWFGSLVTIGAAVGGIIGGWIVDKIGRKLTLMSCAVPYVTGFAMIIVAQNVWMLYSGRILTGLASGVTSLVVPVYISEMAHPKVRGLLGSSVQLMVVIGIMGAYVGGMVLTWYWLAVLCSLPPTLMVVLMCFMPETPRYLLRKNEHAEALRVLAWLRGPEVDSEWECRQIEANCDEQDTKFALSELKNPTIYKPLLIGISMMLFQQLSGINAVMFYAESIFEQANFKNSSEGSVIVGVVQVVFTAVAALIMDKAGRKLLLAVSALIMSVSTALFGVYFKIWQVNTNNSSLHKAHILTVENQVSEVPTWLPLVCLVVFITGFALGCGPIPWLVMSEIFPVRARGIASGACVLTNWSTAFLVTKEFHDLVENITQYGTFWLFSSFCFMNLLFTIFFVPETKGRTLEEIEAHFKATT</sequence>
<dbReference type="OrthoDB" id="6612291at2759"/>
<evidence type="ECO:0000256" key="4">
    <source>
        <dbReference type="ARBA" id="ARBA00004651"/>
    </source>
</evidence>
<comment type="catalytic activity">
    <reaction evidence="11">
        <text>alpha,alpha-trehalose(in) = alpha,alpha-trehalose(out)</text>
        <dbReference type="Rhea" id="RHEA:17629"/>
        <dbReference type="ChEBI" id="CHEBI:16551"/>
    </reaction>
</comment>
<dbReference type="PROSITE" id="PS00217">
    <property type="entry name" value="SUGAR_TRANSPORT_2"/>
    <property type="match status" value="1"/>
</dbReference>
<keyword evidence="7 17" id="KW-0812">Transmembrane</keyword>
<dbReference type="FunFam" id="1.20.1250.20:FF:000055">
    <property type="entry name" value="Facilitated trehalose transporter Tret1-2 homolog"/>
    <property type="match status" value="1"/>
</dbReference>
<evidence type="ECO:0000256" key="11">
    <source>
        <dbReference type="ARBA" id="ARBA00052140"/>
    </source>
</evidence>
<feature type="transmembrane region" description="Helical" evidence="17">
    <location>
        <begin position="36"/>
        <end position="59"/>
    </location>
</feature>
<evidence type="ECO:0000256" key="14">
    <source>
        <dbReference type="ARBA" id="ARBA00077395"/>
    </source>
</evidence>
<dbReference type="NCBIfam" id="TIGR00879">
    <property type="entry name" value="SP"/>
    <property type="match status" value="1"/>
</dbReference>
<comment type="catalytic activity">
    <reaction evidence="3">
        <text>L-dehydroascorbate(out) = L-dehydroascorbate(in)</text>
        <dbReference type="Rhea" id="RHEA:60380"/>
        <dbReference type="ChEBI" id="CHEBI:58539"/>
    </reaction>
</comment>
<feature type="transmembrane region" description="Helical" evidence="17">
    <location>
        <begin position="311"/>
        <end position="330"/>
    </location>
</feature>
<dbReference type="PROSITE" id="PS00216">
    <property type="entry name" value="SUGAR_TRANSPORT_1"/>
    <property type="match status" value="2"/>
</dbReference>
<dbReference type="InterPro" id="IPR005829">
    <property type="entry name" value="Sugar_transporter_CS"/>
</dbReference>
<keyword evidence="16" id="KW-0813">Transport</keyword>
<organism evidence="19 20">
    <name type="scientific">Chiloscyllium punctatum</name>
    <name type="common">Brownbanded bambooshark</name>
    <name type="synonym">Hemiscyllium punctatum</name>
    <dbReference type="NCBI Taxonomy" id="137246"/>
    <lineage>
        <taxon>Eukaryota</taxon>
        <taxon>Metazoa</taxon>
        <taxon>Chordata</taxon>
        <taxon>Craniata</taxon>
        <taxon>Vertebrata</taxon>
        <taxon>Chondrichthyes</taxon>
        <taxon>Elasmobranchii</taxon>
        <taxon>Galeomorphii</taxon>
        <taxon>Galeoidea</taxon>
        <taxon>Orectolobiformes</taxon>
        <taxon>Hemiscylliidae</taxon>
        <taxon>Chiloscyllium</taxon>
    </lineage>
</organism>
<dbReference type="GO" id="GO:0033300">
    <property type="term" value="F:dehydroascorbic acid transmembrane transporter activity"/>
    <property type="evidence" value="ECO:0007669"/>
    <property type="project" value="UniProtKB-ARBA"/>
</dbReference>
<evidence type="ECO:0000256" key="17">
    <source>
        <dbReference type="SAM" id="Phobius"/>
    </source>
</evidence>
<dbReference type="AlphaFoldDB" id="A0A401RFL0"/>
<dbReference type="EMBL" id="BEZZ01001275">
    <property type="protein sequence ID" value="GCC16917.1"/>
    <property type="molecule type" value="Genomic_DNA"/>
</dbReference>
<evidence type="ECO:0000256" key="1">
    <source>
        <dbReference type="ARBA" id="ARBA00000590"/>
    </source>
</evidence>
<name>A0A401RFL0_CHIPU</name>
<reference evidence="19 20" key="1">
    <citation type="journal article" date="2018" name="Nat. Ecol. Evol.">
        <title>Shark genomes provide insights into elasmobranch evolution and the origin of vertebrates.</title>
        <authorList>
            <person name="Hara Y"/>
            <person name="Yamaguchi K"/>
            <person name="Onimaru K"/>
            <person name="Kadota M"/>
            <person name="Koyanagi M"/>
            <person name="Keeley SD"/>
            <person name="Tatsumi K"/>
            <person name="Tanaka K"/>
            <person name="Motone F"/>
            <person name="Kageyama Y"/>
            <person name="Nozu R"/>
            <person name="Adachi N"/>
            <person name="Nishimura O"/>
            <person name="Nakagawa R"/>
            <person name="Tanegashima C"/>
            <person name="Kiyatake I"/>
            <person name="Matsumoto R"/>
            <person name="Murakumo K"/>
            <person name="Nishida K"/>
            <person name="Terakita A"/>
            <person name="Kuratani S"/>
            <person name="Sato K"/>
            <person name="Hyodo S Kuraku.S."/>
        </authorList>
    </citation>
    <scope>NUCLEOTIDE SEQUENCE [LARGE SCALE GENOMIC DNA]</scope>
</reference>
<dbReference type="PANTHER" id="PTHR48021:SF18">
    <property type="entry name" value="SOLUTE CARRIER FAMILY 2, FACILITATED GLUCOSE TRANSPORTER MEMBER 8"/>
    <property type="match status" value="1"/>
</dbReference>
<evidence type="ECO:0000256" key="10">
    <source>
        <dbReference type="ARBA" id="ARBA00023180"/>
    </source>
</evidence>
<dbReference type="PANTHER" id="PTHR48021">
    <property type="match status" value="1"/>
</dbReference>
<feature type="transmembrane region" description="Helical" evidence="17">
    <location>
        <begin position="191"/>
        <end position="212"/>
    </location>
</feature>
<evidence type="ECO:0000256" key="16">
    <source>
        <dbReference type="RuleBase" id="RU003346"/>
    </source>
</evidence>
<dbReference type="InterPro" id="IPR036259">
    <property type="entry name" value="MFS_trans_sf"/>
</dbReference>
<feature type="transmembrane region" description="Helical" evidence="17">
    <location>
        <begin position="108"/>
        <end position="128"/>
    </location>
</feature>
<feature type="domain" description="Major facilitator superfamily (MFS) profile" evidence="18">
    <location>
        <begin position="35"/>
        <end position="478"/>
    </location>
</feature>
<dbReference type="InterPro" id="IPR005828">
    <property type="entry name" value="MFS_sugar_transport-like"/>
</dbReference>
<dbReference type="GO" id="GO:1904659">
    <property type="term" value="P:D-glucose transmembrane transport"/>
    <property type="evidence" value="ECO:0007669"/>
    <property type="project" value="TreeGrafter"/>
</dbReference>
<evidence type="ECO:0000256" key="5">
    <source>
        <dbReference type="ARBA" id="ARBA00007004"/>
    </source>
</evidence>
<comment type="similarity">
    <text evidence="5">Belongs to the major facilitator superfamily. Sugar transporter (TC 2.A.1.1) family. Glucose transporter subfamily.</text>
</comment>
<evidence type="ECO:0000256" key="2">
    <source>
        <dbReference type="ARBA" id="ARBA00000618"/>
    </source>
</evidence>
<evidence type="ECO:0000256" key="3">
    <source>
        <dbReference type="ARBA" id="ARBA00001787"/>
    </source>
</evidence>
<keyword evidence="6" id="KW-1003">Cell membrane</keyword>
<evidence type="ECO:0000256" key="7">
    <source>
        <dbReference type="ARBA" id="ARBA00022692"/>
    </source>
</evidence>
<evidence type="ECO:0000256" key="12">
    <source>
        <dbReference type="ARBA" id="ARBA00059062"/>
    </source>
</evidence>
<feature type="transmembrane region" description="Helical" evidence="17">
    <location>
        <begin position="274"/>
        <end position="296"/>
    </location>
</feature>
<keyword evidence="8 17" id="KW-1133">Transmembrane helix</keyword>
<keyword evidence="20" id="KW-1185">Reference proteome</keyword>
<evidence type="ECO:0000256" key="13">
    <source>
        <dbReference type="ARBA" id="ARBA00067382"/>
    </source>
</evidence>
<evidence type="ECO:0000313" key="19">
    <source>
        <dbReference type="EMBL" id="GCC16917.1"/>
    </source>
</evidence>
<proteinExistence type="inferred from homology"/>
<feature type="transmembrane region" description="Helical" evidence="17">
    <location>
        <begin position="387"/>
        <end position="411"/>
    </location>
</feature>
<comment type="catalytic activity">
    <reaction evidence="2">
        <text>D-glucose(out) = D-glucose(in)</text>
        <dbReference type="Rhea" id="RHEA:60376"/>
        <dbReference type="ChEBI" id="CHEBI:4167"/>
    </reaction>
</comment>
<evidence type="ECO:0000259" key="18">
    <source>
        <dbReference type="PROSITE" id="PS50850"/>
    </source>
</evidence>
<feature type="transmembrane region" description="Helical" evidence="17">
    <location>
        <begin position="423"/>
        <end position="440"/>
    </location>
</feature>
<dbReference type="GO" id="GO:0005886">
    <property type="term" value="C:plasma membrane"/>
    <property type="evidence" value="ECO:0007669"/>
    <property type="project" value="UniProtKB-SubCell"/>
</dbReference>
<keyword evidence="10" id="KW-0325">Glycoprotein</keyword>
<comment type="caution">
    <text evidence="19">The sequence shown here is derived from an EMBL/GenBank/DDBJ whole genome shotgun (WGS) entry which is preliminary data.</text>
</comment>
<dbReference type="Gene3D" id="1.20.1250.20">
    <property type="entry name" value="MFS general substrate transporter like domains"/>
    <property type="match status" value="1"/>
</dbReference>